<dbReference type="Proteomes" id="UP000487117">
    <property type="component" value="Unassembled WGS sequence"/>
</dbReference>
<dbReference type="SUPFAM" id="SSF54523">
    <property type="entry name" value="Pili subunits"/>
    <property type="match status" value="1"/>
</dbReference>
<dbReference type="Pfam" id="PF07963">
    <property type="entry name" value="N_methyl"/>
    <property type="match status" value="1"/>
</dbReference>
<evidence type="ECO:0000313" key="3">
    <source>
        <dbReference type="EMBL" id="KAF1016130.1"/>
    </source>
</evidence>
<sequence>MTVPSPAGARGFTLIELMVSLAIVAILGTLLVPVAQRSMQRSREQELRHDLREIRQAIDAYKRAWDEGRIEKDAADSGYPASLDVLVKGVTDLRSPARRTLYFLRRVPRNPFSTDATLAAAQTLGLRSYSSEADAPQAGEDVYDVYVPQALTGLNGVPYALW</sequence>
<reference evidence="4" key="1">
    <citation type="journal article" date="2020" name="MBio">
        <title>Horizontal gene transfer to a defensive symbiont with a reduced genome amongst a multipartite beetle microbiome.</title>
        <authorList>
            <person name="Waterworth S.C."/>
            <person name="Florez L.V."/>
            <person name="Rees E.R."/>
            <person name="Hertweck C."/>
            <person name="Kaltenpoth M."/>
            <person name="Kwan J.C."/>
        </authorList>
    </citation>
    <scope>NUCLEOTIDE SEQUENCE [LARGE SCALE GENOMIC DNA]</scope>
</reference>
<keyword evidence="2" id="KW-1133">Transmembrane helix</keyword>
<organism evidence="3 4">
    <name type="scientific">Stenotrophomonas maltophilia</name>
    <name type="common">Pseudomonas maltophilia</name>
    <name type="synonym">Xanthomonas maltophilia</name>
    <dbReference type="NCBI Taxonomy" id="40324"/>
    <lineage>
        <taxon>Bacteria</taxon>
        <taxon>Pseudomonadati</taxon>
        <taxon>Pseudomonadota</taxon>
        <taxon>Gammaproteobacteria</taxon>
        <taxon>Lysobacterales</taxon>
        <taxon>Lysobacteraceae</taxon>
        <taxon>Stenotrophomonas</taxon>
        <taxon>Stenotrophomonas maltophilia group</taxon>
    </lineage>
</organism>
<dbReference type="EMBL" id="WNDS01000002">
    <property type="protein sequence ID" value="KAF1016130.1"/>
    <property type="molecule type" value="Genomic_DNA"/>
</dbReference>
<dbReference type="PANTHER" id="PTHR30093">
    <property type="entry name" value="GENERAL SECRETION PATHWAY PROTEIN G"/>
    <property type="match status" value="1"/>
</dbReference>
<dbReference type="GO" id="GO:0015628">
    <property type="term" value="P:protein secretion by the type II secretion system"/>
    <property type="evidence" value="ECO:0007669"/>
    <property type="project" value="InterPro"/>
</dbReference>
<dbReference type="InterPro" id="IPR000983">
    <property type="entry name" value="Bac_GSPG_pilin"/>
</dbReference>
<gene>
    <name evidence="3" type="primary">epsG</name>
    <name evidence="3" type="ORF">GAK31_01614</name>
</gene>
<evidence type="ECO:0000313" key="4">
    <source>
        <dbReference type="Proteomes" id="UP000487117"/>
    </source>
</evidence>
<accession>A0A7V8FHV0</accession>
<evidence type="ECO:0000256" key="1">
    <source>
        <dbReference type="ARBA" id="ARBA00022481"/>
    </source>
</evidence>
<dbReference type="NCBIfam" id="TIGR02532">
    <property type="entry name" value="IV_pilin_GFxxxE"/>
    <property type="match status" value="1"/>
</dbReference>
<feature type="transmembrane region" description="Helical" evidence="2">
    <location>
        <begin position="12"/>
        <end position="35"/>
    </location>
</feature>
<dbReference type="PROSITE" id="PS00409">
    <property type="entry name" value="PROKAR_NTER_METHYL"/>
    <property type="match status" value="1"/>
</dbReference>
<dbReference type="InterPro" id="IPR045584">
    <property type="entry name" value="Pilin-like"/>
</dbReference>
<keyword evidence="1" id="KW-0488">Methylation</keyword>
<proteinExistence type="predicted"/>
<evidence type="ECO:0000256" key="2">
    <source>
        <dbReference type="SAM" id="Phobius"/>
    </source>
</evidence>
<dbReference type="AlphaFoldDB" id="A0A7V8FHV0"/>
<keyword evidence="2" id="KW-0812">Transmembrane</keyword>
<dbReference type="PANTHER" id="PTHR30093:SF47">
    <property type="entry name" value="TYPE IV PILUS NON-CORE MINOR PILIN PILE"/>
    <property type="match status" value="1"/>
</dbReference>
<comment type="caution">
    <text evidence="3">The sequence shown here is derived from an EMBL/GenBank/DDBJ whole genome shotgun (WGS) entry which is preliminary data.</text>
</comment>
<dbReference type="PRINTS" id="PR00813">
    <property type="entry name" value="BCTERIALGSPG"/>
</dbReference>
<keyword evidence="2" id="KW-0472">Membrane</keyword>
<name>A0A7V8FHV0_STEMA</name>
<protein>
    <submittedName>
        <fullName evidence="3">Type II secretion system protein G</fullName>
    </submittedName>
</protein>
<dbReference type="Gene3D" id="3.30.700.10">
    <property type="entry name" value="Glycoprotein, Type 4 Pilin"/>
    <property type="match status" value="1"/>
</dbReference>
<dbReference type="GO" id="GO:0015627">
    <property type="term" value="C:type II protein secretion system complex"/>
    <property type="evidence" value="ECO:0007669"/>
    <property type="project" value="InterPro"/>
</dbReference>
<dbReference type="InterPro" id="IPR012902">
    <property type="entry name" value="N_methyl_site"/>
</dbReference>